<comment type="caution">
    <text evidence="8">The sequence shown here is derived from an EMBL/GenBank/DDBJ whole genome shotgun (WGS) entry which is preliminary data.</text>
</comment>
<accession>A0AAD7IRS1</accession>
<proteinExistence type="predicted"/>
<keyword evidence="4" id="KW-0862">Zinc</keyword>
<evidence type="ECO:0000259" key="7">
    <source>
        <dbReference type="PROSITE" id="PS50157"/>
    </source>
</evidence>
<dbReference type="GO" id="GO:0008270">
    <property type="term" value="F:zinc ion binding"/>
    <property type="evidence" value="ECO:0007669"/>
    <property type="project" value="UniProtKB-KW"/>
</dbReference>
<feature type="region of interest" description="Disordered" evidence="6">
    <location>
        <begin position="71"/>
        <end position="129"/>
    </location>
</feature>
<evidence type="ECO:0000313" key="8">
    <source>
        <dbReference type="EMBL" id="KAJ7747432.1"/>
    </source>
</evidence>
<evidence type="ECO:0000313" key="9">
    <source>
        <dbReference type="Proteomes" id="UP001215280"/>
    </source>
</evidence>
<protein>
    <recommendedName>
        <fullName evidence="7">C2H2-type domain-containing protein</fullName>
    </recommendedName>
</protein>
<dbReference type="Gene3D" id="3.30.160.60">
    <property type="entry name" value="Classic Zinc Finger"/>
    <property type="match status" value="2"/>
</dbReference>
<feature type="region of interest" description="Disordered" evidence="6">
    <location>
        <begin position="21"/>
        <end position="43"/>
    </location>
</feature>
<sequence>MASTSSSSIVLPSIHEMFPEHLMPRSASRPRAAPMPAPTAGVLPRSHLVQSQAGHAFSFDVLKSDPRGASLQHIASSRPPGRRSDLPAVRTGPSSGHSSSGSSDGDAEMEDAEDGADGEEGVTEEGKKHVCPTCSKRFNRPSSLRIHVNTHTGATPFRCPHPNCGRAFNVNSNMRRHFRNHTSPAFGTGGGLSFPSNASSPISPTSPPSASWSASSASSYSPTTPSSAYSSQAAFFPGPLPLTTHSPRAWTPPSASLSPVSTWSPGPGVQKGYSESDVRSERR</sequence>
<keyword evidence="2" id="KW-0677">Repeat</keyword>
<keyword evidence="9" id="KW-1185">Reference proteome</keyword>
<evidence type="ECO:0000256" key="3">
    <source>
        <dbReference type="ARBA" id="ARBA00022771"/>
    </source>
</evidence>
<keyword evidence="3 5" id="KW-0863">Zinc-finger</keyword>
<dbReference type="PANTHER" id="PTHR14003:SF19">
    <property type="entry name" value="YY2 TRANSCRIPTION FACTOR"/>
    <property type="match status" value="1"/>
</dbReference>
<dbReference type="AlphaFoldDB" id="A0AAD7IRS1"/>
<dbReference type="GO" id="GO:0000978">
    <property type="term" value="F:RNA polymerase II cis-regulatory region sequence-specific DNA binding"/>
    <property type="evidence" value="ECO:0007669"/>
    <property type="project" value="TreeGrafter"/>
</dbReference>
<feature type="compositionally biased region" description="Acidic residues" evidence="6">
    <location>
        <begin position="105"/>
        <end position="123"/>
    </location>
</feature>
<evidence type="ECO:0000256" key="5">
    <source>
        <dbReference type="PROSITE-ProRule" id="PRU00042"/>
    </source>
</evidence>
<dbReference type="EMBL" id="JARJLG010000094">
    <property type="protein sequence ID" value="KAJ7747432.1"/>
    <property type="molecule type" value="Genomic_DNA"/>
</dbReference>
<keyword evidence="1" id="KW-0479">Metal-binding</keyword>
<evidence type="ECO:0000256" key="1">
    <source>
        <dbReference type="ARBA" id="ARBA00022723"/>
    </source>
</evidence>
<dbReference type="PANTHER" id="PTHR14003">
    <property type="entry name" value="TRANSCRIPTIONAL REPRESSOR PROTEIN YY"/>
    <property type="match status" value="1"/>
</dbReference>
<dbReference type="FunFam" id="3.30.160.60:FF:000100">
    <property type="entry name" value="Zinc finger 45-like"/>
    <property type="match status" value="1"/>
</dbReference>
<dbReference type="GO" id="GO:0000981">
    <property type="term" value="F:DNA-binding transcription factor activity, RNA polymerase II-specific"/>
    <property type="evidence" value="ECO:0007669"/>
    <property type="project" value="TreeGrafter"/>
</dbReference>
<reference evidence="8" key="1">
    <citation type="submission" date="2023-03" db="EMBL/GenBank/DDBJ databases">
        <title>Massive genome expansion in bonnet fungi (Mycena s.s.) driven by repeated elements and novel gene families across ecological guilds.</title>
        <authorList>
            <consortium name="Lawrence Berkeley National Laboratory"/>
            <person name="Harder C.B."/>
            <person name="Miyauchi S."/>
            <person name="Viragh M."/>
            <person name="Kuo A."/>
            <person name="Thoen E."/>
            <person name="Andreopoulos B."/>
            <person name="Lu D."/>
            <person name="Skrede I."/>
            <person name="Drula E."/>
            <person name="Henrissat B."/>
            <person name="Morin E."/>
            <person name="Kohler A."/>
            <person name="Barry K."/>
            <person name="LaButti K."/>
            <person name="Morin E."/>
            <person name="Salamov A."/>
            <person name="Lipzen A."/>
            <person name="Mereny Z."/>
            <person name="Hegedus B."/>
            <person name="Baldrian P."/>
            <person name="Stursova M."/>
            <person name="Weitz H."/>
            <person name="Taylor A."/>
            <person name="Grigoriev I.V."/>
            <person name="Nagy L.G."/>
            <person name="Martin F."/>
            <person name="Kauserud H."/>
        </authorList>
    </citation>
    <scope>NUCLEOTIDE SEQUENCE</scope>
    <source>
        <strain evidence="8">CBHHK188m</strain>
    </source>
</reference>
<dbReference type="InterPro" id="IPR013087">
    <property type="entry name" value="Znf_C2H2_type"/>
</dbReference>
<dbReference type="PROSITE" id="PS00028">
    <property type="entry name" value="ZINC_FINGER_C2H2_1"/>
    <property type="match status" value="2"/>
</dbReference>
<feature type="compositionally biased region" description="Basic and acidic residues" evidence="6">
    <location>
        <begin position="274"/>
        <end position="283"/>
    </location>
</feature>
<dbReference type="Pfam" id="PF00096">
    <property type="entry name" value="zf-C2H2"/>
    <property type="match status" value="2"/>
</dbReference>
<evidence type="ECO:0000256" key="4">
    <source>
        <dbReference type="ARBA" id="ARBA00022833"/>
    </source>
</evidence>
<feature type="compositionally biased region" description="Low complexity" evidence="6">
    <location>
        <begin position="92"/>
        <end position="104"/>
    </location>
</feature>
<name>A0AAD7IRS1_9AGAR</name>
<dbReference type="GO" id="GO:0005667">
    <property type="term" value="C:transcription regulator complex"/>
    <property type="evidence" value="ECO:0007669"/>
    <property type="project" value="TreeGrafter"/>
</dbReference>
<dbReference type="PROSITE" id="PS50157">
    <property type="entry name" value="ZINC_FINGER_C2H2_2"/>
    <property type="match status" value="2"/>
</dbReference>
<feature type="compositionally biased region" description="Polar residues" evidence="6">
    <location>
        <begin position="253"/>
        <end position="264"/>
    </location>
</feature>
<dbReference type="SUPFAM" id="SSF57667">
    <property type="entry name" value="beta-beta-alpha zinc fingers"/>
    <property type="match status" value="1"/>
</dbReference>
<dbReference type="InterPro" id="IPR036236">
    <property type="entry name" value="Znf_C2H2_sf"/>
</dbReference>
<dbReference type="GO" id="GO:0000785">
    <property type="term" value="C:chromatin"/>
    <property type="evidence" value="ECO:0007669"/>
    <property type="project" value="TreeGrafter"/>
</dbReference>
<dbReference type="GO" id="GO:0031519">
    <property type="term" value="C:PcG protein complex"/>
    <property type="evidence" value="ECO:0007669"/>
    <property type="project" value="TreeGrafter"/>
</dbReference>
<feature type="compositionally biased region" description="Low complexity" evidence="6">
    <location>
        <begin position="24"/>
        <end position="34"/>
    </location>
</feature>
<feature type="domain" description="C2H2-type" evidence="7">
    <location>
        <begin position="129"/>
        <end position="156"/>
    </location>
</feature>
<evidence type="ECO:0000256" key="6">
    <source>
        <dbReference type="SAM" id="MobiDB-lite"/>
    </source>
</evidence>
<dbReference type="Proteomes" id="UP001215280">
    <property type="component" value="Unassembled WGS sequence"/>
</dbReference>
<evidence type="ECO:0000256" key="2">
    <source>
        <dbReference type="ARBA" id="ARBA00022737"/>
    </source>
</evidence>
<feature type="region of interest" description="Disordered" evidence="6">
    <location>
        <begin position="179"/>
        <end position="283"/>
    </location>
</feature>
<feature type="compositionally biased region" description="Low complexity" evidence="6">
    <location>
        <begin position="195"/>
        <end position="234"/>
    </location>
</feature>
<dbReference type="SMART" id="SM00355">
    <property type="entry name" value="ZnF_C2H2"/>
    <property type="match status" value="2"/>
</dbReference>
<gene>
    <name evidence="8" type="ORF">DFH07DRAFT_942423</name>
</gene>
<organism evidence="8 9">
    <name type="scientific">Mycena maculata</name>
    <dbReference type="NCBI Taxonomy" id="230809"/>
    <lineage>
        <taxon>Eukaryota</taxon>
        <taxon>Fungi</taxon>
        <taxon>Dikarya</taxon>
        <taxon>Basidiomycota</taxon>
        <taxon>Agaricomycotina</taxon>
        <taxon>Agaricomycetes</taxon>
        <taxon>Agaricomycetidae</taxon>
        <taxon>Agaricales</taxon>
        <taxon>Marasmiineae</taxon>
        <taxon>Mycenaceae</taxon>
        <taxon>Mycena</taxon>
    </lineage>
</organism>
<feature type="domain" description="C2H2-type" evidence="7">
    <location>
        <begin position="157"/>
        <end position="186"/>
    </location>
</feature>